<name>A0A9N9RPW9_9DIPT</name>
<keyword evidence="2" id="KW-0677">Repeat</keyword>
<dbReference type="Gene3D" id="3.80.10.10">
    <property type="entry name" value="Ribonuclease Inhibitor"/>
    <property type="match status" value="1"/>
</dbReference>
<dbReference type="InterPro" id="IPR032675">
    <property type="entry name" value="LRR_dom_sf"/>
</dbReference>
<proteinExistence type="predicted"/>
<dbReference type="Proteomes" id="UP001153620">
    <property type="component" value="Chromosome 1"/>
</dbReference>
<evidence type="ECO:0000256" key="1">
    <source>
        <dbReference type="ARBA" id="ARBA00022614"/>
    </source>
</evidence>
<evidence type="ECO:0000313" key="5">
    <source>
        <dbReference type="Proteomes" id="UP001153620"/>
    </source>
</evidence>
<sequence length="309" mass="34465">MKQNILALTILCLCISSIPLSSAQEQTLPCTFRMMDGFYECFLNAVSTPNNELWNFAFTGTHIAGQSNAGVTRLNIQGSRSYFIIRQAFTTFVNLRVYSFTAPIAGNVMRFQADAFQNANMLEQIIINGAGLNTIFPNALIGAPNLQVLNLQNNLLTSLPNSLLDLSYRLTTCNLMQNQLTEIHQTFFARTTNITNINLNNNQLTSLPQILLSQTRLIVQFHAQSNQINAIGRRFLDNLNALTTLNLLGNACVSQNFPNINSGNINDVHTALQNCYNNYGGSVEPRSFRMNLRGMMTLWREDGTLVGRL</sequence>
<dbReference type="OrthoDB" id="1394818at2759"/>
<dbReference type="PANTHER" id="PTHR45712:SF22">
    <property type="entry name" value="INSULIN-LIKE GROWTH FACTOR-BINDING PROTEIN COMPLEX ACID LABILE SUBUNIT"/>
    <property type="match status" value="1"/>
</dbReference>
<evidence type="ECO:0000256" key="3">
    <source>
        <dbReference type="SAM" id="SignalP"/>
    </source>
</evidence>
<protein>
    <submittedName>
        <fullName evidence="4">Uncharacterized protein</fullName>
    </submittedName>
</protein>
<dbReference type="PANTHER" id="PTHR45712">
    <property type="entry name" value="AGAP008170-PA"/>
    <property type="match status" value="1"/>
</dbReference>
<dbReference type="EMBL" id="OU895877">
    <property type="protein sequence ID" value="CAG9801332.1"/>
    <property type="molecule type" value="Genomic_DNA"/>
</dbReference>
<dbReference type="PROSITE" id="PS51450">
    <property type="entry name" value="LRR"/>
    <property type="match status" value="2"/>
</dbReference>
<organism evidence="4 5">
    <name type="scientific">Chironomus riparius</name>
    <dbReference type="NCBI Taxonomy" id="315576"/>
    <lineage>
        <taxon>Eukaryota</taxon>
        <taxon>Metazoa</taxon>
        <taxon>Ecdysozoa</taxon>
        <taxon>Arthropoda</taxon>
        <taxon>Hexapoda</taxon>
        <taxon>Insecta</taxon>
        <taxon>Pterygota</taxon>
        <taxon>Neoptera</taxon>
        <taxon>Endopterygota</taxon>
        <taxon>Diptera</taxon>
        <taxon>Nematocera</taxon>
        <taxon>Chironomoidea</taxon>
        <taxon>Chironomidae</taxon>
        <taxon>Chironominae</taxon>
        <taxon>Chironomus</taxon>
    </lineage>
</organism>
<dbReference type="Pfam" id="PF13306">
    <property type="entry name" value="LRR_5"/>
    <property type="match status" value="2"/>
</dbReference>
<dbReference type="InterPro" id="IPR026906">
    <property type="entry name" value="LRR_5"/>
</dbReference>
<gene>
    <name evidence="4" type="ORF">CHIRRI_LOCUS4263</name>
</gene>
<reference evidence="4" key="1">
    <citation type="submission" date="2022-01" db="EMBL/GenBank/DDBJ databases">
        <authorList>
            <person name="King R."/>
        </authorList>
    </citation>
    <scope>NUCLEOTIDE SEQUENCE</scope>
</reference>
<dbReference type="AlphaFoldDB" id="A0A9N9RPW9"/>
<dbReference type="InterPro" id="IPR050333">
    <property type="entry name" value="SLRP"/>
</dbReference>
<keyword evidence="5" id="KW-1185">Reference proteome</keyword>
<feature type="chain" id="PRO_5040327143" evidence="3">
    <location>
        <begin position="24"/>
        <end position="309"/>
    </location>
</feature>
<feature type="signal peptide" evidence="3">
    <location>
        <begin position="1"/>
        <end position="23"/>
    </location>
</feature>
<keyword evidence="1" id="KW-0433">Leucine-rich repeat</keyword>
<dbReference type="SUPFAM" id="SSF52058">
    <property type="entry name" value="L domain-like"/>
    <property type="match status" value="1"/>
</dbReference>
<evidence type="ECO:0000256" key="2">
    <source>
        <dbReference type="ARBA" id="ARBA00022737"/>
    </source>
</evidence>
<keyword evidence="3" id="KW-0732">Signal</keyword>
<accession>A0A9N9RPW9</accession>
<dbReference type="InterPro" id="IPR001611">
    <property type="entry name" value="Leu-rich_rpt"/>
</dbReference>
<evidence type="ECO:0000313" key="4">
    <source>
        <dbReference type="EMBL" id="CAG9801332.1"/>
    </source>
</evidence>
<reference evidence="4" key="2">
    <citation type="submission" date="2022-10" db="EMBL/GenBank/DDBJ databases">
        <authorList>
            <consortium name="ENA_rothamsted_submissions"/>
            <consortium name="culmorum"/>
            <person name="King R."/>
        </authorList>
    </citation>
    <scope>NUCLEOTIDE SEQUENCE</scope>
</reference>